<proteinExistence type="predicted"/>
<comment type="caution">
    <text evidence="2">The sequence shown here is derived from an EMBL/GenBank/DDBJ whole genome shotgun (WGS) entry which is preliminary data.</text>
</comment>
<feature type="domain" description="FAD dependent oxidoreductase" evidence="1">
    <location>
        <begin position="95"/>
        <end position="169"/>
    </location>
</feature>
<evidence type="ECO:0000313" key="2">
    <source>
        <dbReference type="EMBL" id="HIU59889.1"/>
    </source>
</evidence>
<sequence>MKIIVAGAGIGGLRFAAKAATAGHEVEVYERAESLSSMRYDWHDDVSRAAFSGTGIAVPPGSFPKKNWSFVAPDGGIRRMYEDLSESDLSVWRGALNEELAAAATDAGAKLHFGITVEGTVLADGRVRGVIAGGEKYADLVVDSTGAESRLKEGLDIDRPEKGEIFFAYRAFYEKDVSAPEAEHTNKVYLKHLGENGISWAIQDGDQVDVLIGRLGGLDKATLENALNALKADNPTIGKKILSGGGVYKIPVRYPAAKMVANGYAAIGDAAFMTIPMLGSGIASSIVAADMLSECINSATNAGESAEEASAVESLWNYEVAFYKNMGASHVGVDLMKRAVLKMSNEDLSWMLASKVLTNDDICLLAKGRPIYISPIGAAEKAINGITKLPTLLKVNNMLTASHRAIRIARAIPGRYDREKVQIWSEKLRKIVTKF</sequence>
<gene>
    <name evidence="2" type="ORF">IAB05_00700</name>
</gene>
<organism evidence="2 3">
    <name type="scientific">Candidatus Stercoripulliclostridium merdigallinarum</name>
    <dbReference type="NCBI Taxonomy" id="2840951"/>
    <lineage>
        <taxon>Bacteria</taxon>
        <taxon>Bacillati</taxon>
        <taxon>Bacillota</taxon>
        <taxon>Clostridia</taxon>
        <taxon>Eubacteriales</taxon>
        <taxon>Candidatus Stercoripulliclostridium</taxon>
    </lineage>
</organism>
<dbReference type="AlphaFoldDB" id="A0A9D1MGJ1"/>
<dbReference type="InterPro" id="IPR050407">
    <property type="entry name" value="Geranylgeranyl_reductase"/>
</dbReference>
<dbReference type="Proteomes" id="UP000824094">
    <property type="component" value="Unassembled WGS sequence"/>
</dbReference>
<accession>A0A9D1MGJ1</accession>
<dbReference type="SUPFAM" id="SSF51905">
    <property type="entry name" value="FAD/NAD(P)-binding domain"/>
    <property type="match status" value="1"/>
</dbReference>
<evidence type="ECO:0000259" key="1">
    <source>
        <dbReference type="Pfam" id="PF01266"/>
    </source>
</evidence>
<dbReference type="Pfam" id="PF13450">
    <property type="entry name" value="NAD_binding_8"/>
    <property type="match status" value="1"/>
</dbReference>
<dbReference type="PANTHER" id="PTHR42685">
    <property type="entry name" value="GERANYLGERANYL DIPHOSPHATE REDUCTASE"/>
    <property type="match status" value="1"/>
</dbReference>
<dbReference type="PANTHER" id="PTHR42685:SF18">
    <property type="entry name" value="DIGERANYLGERANYLGLYCEROPHOSPHOLIPID REDUCTASE"/>
    <property type="match status" value="1"/>
</dbReference>
<dbReference type="Pfam" id="PF01266">
    <property type="entry name" value="DAO"/>
    <property type="match status" value="1"/>
</dbReference>
<evidence type="ECO:0000313" key="3">
    <source>
        <dbReference type="Proteomes" id="UP000824094"/>
    </source>
</evidence>
<name>A0A9D1MGJ1_9FIRM</name>
<reference evidence="2" key="1">
    <citation type="submission" date="2020-10" db="EMBL/GenBank/DDBJ databases">
        <authorList>
            <person name="Gilroy R."/>
        </authorList>
    </citation>
    <scope>NUCLEOTIDE SEQUENCE</scope>
    <source>
        <strain evidence="2">18911</strain>
    </source>
</reference>
<protein>
    <recommendedName>
        <fullName evidence="1">FAD dependent oxidoreductase domain-containing protein</fullName>
    </recommendedName>
</protein>
<dbReference type="InterPro" id="IPR036188">
    <property type="entry name" value="FAD/NAD-bd_sf"/>
</dbReference>
<reference evidence="2" key="2">
    <citation type="journal article" date="2021" name="PeerJ">
        <title>Extensive microbial diversity within the chicken gut microbiome revealed by metagenomics and culture.</title>
        <authorList>
            <person name="Gilroy R."/>
            <person name="Ravi A."/>
            <person name="Getino M."/>
            <person name="Pursley I."/>
            <person name="Horton D.L."/>
            <person name="Alikhan N.F."/>
            <person name="Baker D."/>
            <person name="Gharbi K."/>
            <person name="Hall N."/>
            <person name="Watson M."/>
            <person name="Adriaenssens E.M."/>
            <person name="Foster-Nyarko E."/>
            <person name="Jarju S."/>
            <person name="Secka A."/>
            <person name="Antonio M."/>
            <person name="Oren A."/>
            <person name="Chaudhuri R.R."/>
            <person name="La Ragione R."/>
            <person name="Hildebrand F."/>
            <person name="Pallen M.J."/>
        </authorList>
    </citation>
    <scope>NUCLEOTIDE SEQUENCE</scope>
    <source>
        <strain evidence="2">18911</strain>
    </source>
</reference>
<dbReference type="Gene3D" id="3.50.50.60">
    <property type="entry name" value="FAD/NAD(P)-binding domain"/>
    <property type="match status" value="1"/>
</dbReference>
<dbReference type="EMBL" id="DVNF01000026">
    <property type="protein sequence ID" value="HIU59889.1"/>
    <property type="molecule type" value="Genomic_DNA"/>
</dbReference>
<dbReference type="InterPro" id="IPR006076">
    <property type="entry name" value="FAD-dep_OxRdtase"/>
</dbReference>